<dbReference type="InterPro" id="IPR030678">
    <property type="entry name" value="Peptide/Ni-bd"/>
</dbReference>
<dbReference type="GO" id="GO:0015833">
    <property type="term" value="P:peptide transport"/>
    <property type="evidence" value="ECO:0000318"/>
    <property type="project" value="GO_Central"/>
</dbReference>
<keyword evidence="2" id="KW-0813">Transport</keyword>
<evidence type="ECO:0000256" key="2">
    <source>
        <dbReference type="ARBA" id="ARBA00022448"/>
    </source>
</evidence>
<dbReference type="GO" id="GO:0043190">
    <property type="term" value="C:ATP-binding cassette (ABC) transporter complex"/>
    <property type="evidence" value="ECO:0007669"/>
    <property type="project" value="InterPro"/>
</dbReference>
<dbReference type="EMBL" id="CP000909">
    <property type="protein sequence ID" value="ABY35542.1"/>
    <property type="molecule type" value="Genomic_DNA"/>
</dbReference>
<dbReference type="PIRSF" id="PIRSF002741">
    <property type="entry name" value="MppA"/>
    <property type="match status" value="1"/>
</dbReference>
<dbReference type="STRING" id="324602.Caur_2333"/>
<sequence>MARRIRWQIAIALFGIALIVALFGRLAALSASTDNPATGGVYIEAVVGSPITPIPLLNDPVADPVGRTLISLLFEGLTRIGSDGLIEPALAEGYTVDATGEIYTFNLRPGLRWHDGTPITADDVVFTFRTLQTLDVAGEPALAGFWRTALIERVDTRTVRVTLSGPFAPFPSLARVPILPAHLLRGLSPAEWPASEFARRLVGSGPFRLAELRSDAAILTANPTYYNGRPFLDQIELRFVSTAEAAIAALSRGEVNGFAERWGTNLATIDLPGEEQQIVLPMDEYTLLTFNLRLPLFQDIPLRRALALGLDRDALIETVVNGMAQPIDTPLLPGTWADDPALRRMPAEPSVAAERLAEIDFEPGDDGIRQRGRQRLSFTLLVDRDERRVAVAEAIAAQWRSIGVEVFVESVDVTTLTERLRQGDFMAAIHTWTRIGPDPDPYSLWHSSQADDGLNYAGLEDSRIDTLLEQARAEPELIARAEFYHAFQQRWLELSPAITLYQPMYVMVTTANLQGRAFANPDLGPHTLFGIEDRFRDVQRWFVNSFRRIEGDLP</sequence>
<dbReference type="InterPro" id="IPR000914">
    <property type="entry name" value="SBP_5_dom"/>
</dbReference>
<dbReference type="PANTHER" id="PTHR30290">
    <property type="entry name" value="PERIPLASMIC BINDING COMPONENT OF ABC TRANSPORTER"/>
    <property type="match status" value="1"/>
</dbReference>
<dbReference type="SUPFAM" id="SSF53850">
    <property type="entry name" value="Periplasmic binding protein-like II"/>
    <property type="match status" value="1"/>
</dbReference>
<dbReference type="Gene3D" id="3.90.76.10">
    <property type="entry name" value="Dipeptide-binding Protein, Domain 1"/>
    <property type="match status" value="1"/>
</dbReference>
<evidence type="ECO:0000256" key="1">
    <source>
        <dbReference type="ARBA" id="ARBA00005695"/>
    </source>
</evidence>
<gene>
    <name evidence="5" type="ordered locus">Caur_2333</name>
</gene>
<proteinExistence type="inferred from homology"/>
<dbReference type="PATRIC" id="fig|324602.8.peg.2642"/>
<dbReference type="EnsemblBacteria" id="ABY35542">
    <property type="protein sequence ID" value="ABY35542"/>
    <property type="gene ID" value="Caur_2333"/>
</dbReference>
<name>A9WGL0_CHLAA</name>
<dbReference type="eggNOG" id="COG0747">
    <property type="taxonomic scope" value="Bacteria"/>
</dbReference>
<comment type="similarity">
    <text evidence="1">Belongs to the bacterial solute-binding protein 5 family.</text>
</comment>
<keyword evidence="3" id="KW-0732">Signal</keyword>
<evidence type="ECO:0000259" key="4">
    <source>
        <dbReference type="Pfam" id="PF00496"/>
    </source>
</evidence>
<evidence type="ECO:0000313" key="6">
    <source>
        <dbReference type="Proteomes" id="UP000002008"/>
    </source>
</evidence>
<dbReference type="KEGG" id="cau:Caur_2333"/>
<keyword evidence="6" id="KW-1185">Reference proteome</keyword>
<dbReference type="Gene3D" id="3.10.105.10">
    <property type="entry name" value="Dipeptide-binding Protein, Domain 3"/>
    <property type="match status" value="1"/>
</dbReference>
<dbReference type="FunCoup" id="A9WGL0">
    <property type="interactions" value="153"/>
</dbReference>
<dbReference type="CDD" id="cd08513">
    <property type="entry name" value="PBP2_thermophilic_Hb8_like"/>
    <property type="match status" value="1"/>
</dbReference>
<dbReference type="RefSeq" id="WP_012258196.1">
    <property type="nucleotide sequence ID" value="NC_010175.1"/>
</dbReference>
<accession>A9WGL0</accession>
<dbReference type="GO" id="GO:0042597">
    <property type="term" value="C:periplasmic space"/>
    <property type="evidence" value="ECO:0007669"/>
    <property type="project" value="UniProtKB-ARBA"/>
</dbReference>
<dbReference type="Pfam" id="PF00496">
    <property type="entry name" value="SBP_bac_5"/>
    <property type="match status" value="1"/>
</dbReference>
<dbReference type="PANTHER" id="PTHR30290:SF9">
    <property type="entry name" value="OLIGOPEPTIDE-BINDING PROTEIN APPA"/>
    <property type="match status" value="1"/>
</dbReference>
<dbReference type="AlphaFoldDB" id="A9WGL0"/>
<protein>
    <submittedName>
        <fullName evidence="5">Extracellular solute-binding protein family 5</fullName>
    </submittedName>
</protein>
<feature type="domain" description="Solute-binding protein family 5" evidence="4">
    <location>
        <begin position="86"/>
        <end position="450"/>
    </location>
</feature>
<reference evidence="6" key="1">
    <citation type="journal article" date="2011" name="BMC Genomics">
        <title>Complete genome sequence of the filamentous anoxygenic phototrophic bacterium Chloroflexus aurantiacus.</title>
        <authorList>
            <person name="Tang K.H."/>
            <person name="Barry K."/>
            <person name="Chertkov O."/>
            <person name="Dalin E."/>
            <person name="Han C.S."/>
            <person name="Hauser L.J."/>
            <person name="Honchak B.M."/>
            <person name="Karbach L.E."/>
            <person name="Land M.L."/>
            <person name="Lapidus A."/>
            <person name="Larimer F.W."/>
            <person name="Mikhailova N."/>
            <person name="Pitluck S."/>
            <person name="Pierson B.K."/>
            <person name="Blankenship R.E."/>
        </authorList>
    </citation>
    <scope>NUCLEOTIDE SEQUENCE [LARGE SCALE GENOMIC DNA]</scope>
    <source>
        <strain evidence="6">ATCC 29366 / DSM 635 / J-10-fl</strain>
    </source>
</reference>
<organism evidence="5 6">
    <name type="scientific">Chloroflexus aurantiacus (strain ATCC 29366 / DSM 635 / J-10-fl)</name>
    <dbReference type="NCBI Taxonomy" id="324602"/>
    <lineage>
        <taxon>Bacteria</taxon>
        <taxon>Bacillati</taxon>
        <taxon>Chloroflexota</taxon>
        <taxon>Chloroflexia</taxon>
        <taxon>Chloroflexales</taxon>
        <taxon>Chloroflexineae</taxon>
        <taxon>Chloroflexaceae</taxon>
        <taxon>Chloroflexus</taxon>
    </lineage>
</organism>
<dbReference type="InParanoid" id="A9WGL0"/>
<evidence type="ECO:0000313" key="5">
    <source>
        <dbReference type="EMBL" id="ABY35542.1"/>
    </source>
</evidence>
<evidence type="ECO:0000256" key="3">
    <source>
        <dbReference type="ARBA" id="ARBA00022729"/>
    </source>
</evidence>
<dbReference type="HOGENOM" id="CLU_017028_8_6_0"/>
<dbReference type="GO" id="GO:1904680">
    <property type="term" value="F:peptide transmembrane transporter activity"/>
    <property type="evidence" value="ECO:0000318"/>
    <property type="project" value="GO_Central"/>
</dbReference>
<dbReference type="InterPro" id="IPR039424">
    <property type="entry name" value="SBP_5"/>
</dbReference>
<dbReference type="Gene3D" id="3.40.190.10">
    <property type="entry name" value="Periplasmic binding protein-like II"/>
    <property type="match status" value="1"/>
</dbReference>
<dbReference type="Proteomes" id="UP000002008">
    <property type="component" value="Chromosome"/>
</dbReference>